<feature type="transmembrane region" description="Helical" evidence="8">
    <location>
        <begin position="66"/>
        <end position="87"/>
    </location>
</feature>
<feature type="transmembrane region" description="Helical" evidence="8">
    <location>
        <begin position="227"/>
        <end position="250"/>
    </location>
</feature>
<evidence type="ECO:0000313" key="9">
    <source>
        <dbReference type="EMBL" id="GAA5189017.1"/>
    </source>
</evidence>
<keyword evidence="10" id="KW-1185">Reference proteome</keyword>
<keyword evidence="5 8" id="KW-1133">Transmembrane helix</keyword>
<comment type="subcellular location">
    <subcellularLocation>
        <location evidence="1">Cell membrane</location>
        <topology evidence="1">Multi-pass membrane protein</topology>
    </subcellularLocation>
</comment>
<sequence>MSTPIGLPSAIEETVTVRSTFAALRQRNFRIWICADLVSVTGRWMQTLAISWFVLQLTGSTTQLGFNLLLQALPVLLLSSWAGALADRFPGRRLLVWTQSAHALLSVCLAMCAWHHVGGMSMIYVVSVLAGVVSAIEGPALGRFTSSTVDAKTLGNALSLGSLSNSAGRIIGTSLGGVAVAILGPAPLFAGNAAGFVAVIIALFLIRTHEPVDVDPAVPEKRGVREGFSYLFRQPIVLITLALATVLGSIGRNYQVTMAAMADGPLHSGAAGYGMLSTVFAVGTVFGGFMAARQRRLGYPTLIVAGVVGSGLQLFAGLSGGLWTFAAAILPIAAAAVLIDTTVSTRVQLDTRADMRGRVLAALAMTSSLSSALGAQLLGWMSEAVGPRTTLVMAGTVTTAACAVAAIVLSRRAEKPLSSAGTARGLLTGVRGSAARGVAVPRRLAVSGRLAMSRALVSREHPATARPGPTPAHPAVPGQRANRPVGHPTAGRSVPHPATRQPEDAGAPLN</sequence>
<dbReference type="InterPro" id="IPR036259">
    <property type="entry name" value="MFS_trans_sf"/>
</dbReference>
<comment type="caution">
    <text evidence="9">The sequence shown here is derived from an EMBL/GenBank/DDBJ whole genome shotgun (WGS) entry which is preliminary data.</text>
</comment>
<proteinExistence type="predicted"/>
<feature type="transmembrane region" description="Helical" evidence="8">
    <location>
        <begin position="297"/>
        <end position="316"/>
    </location>
</feature>
<keyword evidence="6 8" id="KW-0472">Membrane</keyword>
<feature type="transmembrane region" description="Helical" evidence="8">
    <location>
        <begin position="359"/>
        <end position="379"/>
    </location>
</feature>
<feature type="transmembrane region" description="Helical" evidence="8">
    <location>
        <begin position="322"/>
        <end position="339"/>
    </location>
</feature>
<evidence type="ECO:0000256" key="8">
    <source>
        <dbReference type="SAM" id="Phobius"/>
    </source>
</evidence>
<evidence type="ECO:0000256" key="6">
    <source>
        <dbReference type="ARBA" id="ARBA00023136"/>
    </source>
</evidence>
<dbReference type="PANTHER" id="PTHR23513">
    <property type="entry name" value="INTEGRAL MEMBRANE EFFLUX PROTEIN-RELATED"/>
    <property type="match status" value="1"/>
</dbReference>
<feature type="transmembrane region" description="Helical" evidence="8">
    <location>
        <begin position="391"/>
        <end position="409"/>
    </location>
</feature>
<gene>
    <name evidence="9" type="ORF">GCM10023322_40990</name>
</gene>
<evidence type="ECO:0000256" key="7">
    <source>
        <dbReference type="SAM" id="MobiDB-lite"/>
    </source>
</evidence>
<evidence type="ECO:0000313" key="10">
    <source>
        <dbReference type="Proteomes" id="UP001501570"/>
    </source>
</evidence>
<protein>
    <submittedName>
        <fullName evidence="9">MFS transporter</fullName>
    </submittedName>
</protein>
<evidence type="ECO:0000256" key="2">
    <source>
        <dbReference type="ARBA" id="ARBA00022448"/>
    </source>
</evidence>
<accession>A0ABP9S0H5</accession>
<reference evidence="10" key="1">
    <citation type="journal article" date="2019" name="Int. J. Syst. Evol. Microbiol.">
        <title>The Global Catalogue of Microorganisms (GCM) 10K type strain sequencing project: providing services to taxonomists for standard genome sequencing and annotation.</title>
        <authorList>
            <consortium name="The Broad Institute Genomics Platform"/>
            <consortium name="The Broad Institute Genome Sequencing Center for Infectious Disease"/>
            <person name="Wu L."/>
            <person name="Ma J."/>
        </authorList>
    </citation>
    <scope>NUCLEOTIDE SEQUENCE [LARGE SCALE GENOMIC DNA]</scope>
    <source>
        <strain evidence="10">JCM 18304</strain>
    </source>
</reference>
<evidence type="ECO:0000256" key="5">
    <source>
        <dbReference type="ARBA" id="ARBA00022989"/>
    </source>
</evidence>
<dbReference type="SUPFAM" id="SSF103473">
    <property type="entry name" value="MFS general substrate transporter"/>
    <property type="match status" value="1"/>
</dbReference>
<dbReference type="EMBL" id="BAABJQ010000012">
    <property type="protein sequence ID" value="GAA5189017.1"/>
    <property type="molecule type" value="Genomic_DNA"/>
</dbReference>
<keyword evidence="2" id="KW-0813">Transport</keyword>
<evidence type="ECO:0000256" key="3">
    <source>
        <dbReference type="ARBA" id="ARBA00022475"/>
    </source>
</evidence>
<dbReference type="CDD" id="cd06173">
    <property type="entry name" value="MFS_MefA_like"/>
    <property type="match status" value="1"/>
</dbReference>
<name>A0ABP9S0H5_9ACTN</name>
<dbReference type="Pfam" id="PF05977">
    <property type="entry name" value="MFS_3"/>
    <property type="match status" value="1"/>
</dbReference>
<feature type="transmembrane region" description="Helical" evidence="8">
    <location>
        <begin position="94"/>
        <end position="116"/>
    </location>
</feature>
<feature type="transmembrane region" description="Helical" evidence="8">
    <location>
        <begin position="189"/>
        <end position="206"/>
    </location>
</feature>
<dbReference type="Proteomes" id="UP001501570">
    <property type="component" value="Unassembled WGS sequence"/>
</dbReference>
<dbReference type="Gene3D" id="1.20.1250.20">
    <property type="entry name" value="MFS general substrate transporter like domains"/>
    <property type="match status" value="1"/>
</dbReference>
<dbReference type="PANTHER" id="PTHR23513:SF11">
    <property type="entry name" value="STAPHYLOFERRIN A TRANSPORTER"/>
    <property type="match status" value="1"/>
</dbReference>
<feature type="transmembrane region" description="Helical" evidence="8">
    <location>
        <begin position="270"/>
        <end position="290"/>
    </location>
</feature>
<dbReference type="InterPro" id="IPR010290">
    <property type="entry name" value="TM_effector"/>
</dbReference>
<feature type="region of interest" description="Disordered" evidence="7">
    <location>
        <begin position="460"/>
        <end position="510"/>
    </location>
</feature>
<evidence type="ECO:0000256" key="1">
    <source>
        <dbReference type="ARBA" id="ARBA00004651"/>
    </source>
</evidence>
<keyword evidence="3" id="KW-1003">Cell membrane</keyword>
<evidence type="ECO:0000256" key="4">
    <source>
        <dbReference type="ARBA" id="ARBA00022692"/>
    </source>
</evidence>
<keyword evidence="4 8" id="KW-0812">Transmembrane</keyword>
<feature type="transmembrane region" description="Helical" evidence="8">
    <location>
        <begin position="122"/>
        <end position="142"/>
    </location>
</feature>
<organism evidence="9 10">
    <name type="scientific">Rugosimonospora acidiphila</name>
    <dbReference type="NCBI Taxonomy" id="556531"/>
    <lineage>
        <taxon>Bacteria</taxon>
        <taxon>Bacillati</taxon>
        <taxon>Actinomycetota</taxon>
        <taxon>Actinomycetes</taxon>
        <taxon>Micromonosporales</taxon>
        <taxon>Micromonosporaceae</taxon>
        <taxon>Rugosimonospora</taxon>
    </lineage>
</organism>